<dbReference type="Gene3D" id="3.40.50.300">
    <property type="entry name" value="P-loop containing nucleotide triphosphate hydrolases"/>
    <property type="match status" value="1"/>
</dbReference>
<dbReference type="InterPro" id="IPR027417">
    <property type="entry name" value="P-loop_NTPase"/>
</dbReference>
<name>A0A562J249_9FIRM</name>
<keyword evidence="4" id="KW-0963">Cytoplasm</keyword>
<dbReference type="GO" id="GO:0002949">
    <property type="term" value="P:tRNA threonylcarbamoyladenosine modification"/>
    <property type="evidence" value="ECO:0007669"/>
    <property type="project" value="InterPro"/>
</dbReference>
<dbReference type="PANTHER" id="PTHR33540">
    <property type="entry name" value="TRNA THREONYLCARBAMOYLADENOSINE BIOSYNTHESIS PROTEIN TSAE"/>
    <property type="match status" value="1"/>
</dbReference>
<protein>
    <recommendedName>
        <fullName evidence="3">tRNA threonylcarbamoyladenosine biosynthesis protein TsaE</fullName>
    </recommendedName>
    <alternativeName>
        <fullName evidence="10">t(6)A37 threonylcarbamoyladenosine biosynthesis protein TsaE</fullName>
    </alternativeName>
</protein>
<evidence type="ECO:0000313" key="11">
    <source>
        <dbReference type="EMBL" id="TWH76915.1"/>
    </source>
</evidence>
<evidence type="ECO:0000256" key="5">
    <source>
        <dbReference type="ARBA" id="ARBA00022694"/>
    </source>
</evidence>
<keyword evidence="5" id="KW-0819">tRNA processing</keyword>
<dbReference type="NCBIfam" id="TIGR00150">
    <property type="entry name" value="T6A_YjeE"/>
    <property type="match status" value="1"/>
</dbReference>
<proteinExistence type="inferred from homology"/>
<dbReference type="EMBL" id="VLKH01000015">
    <property type="protein sequence ID" value="TWH76915.1"/>
    <property type="molecule type" value="Genomic_DNA"/>
</dbReference>
<sequence length="156" mass="18155">MKIKVNNLQDTEKIGKIISRCLEKGTVLCLDGDLGAGKTAITQFIAKEFGVKEYITSPTFNIIKEYEGRLPFYHMDVYRIESEDDMYDLGYDEYIYSEGVTVIEWSENIRTILPDERIDIKIDRIDENKRIMTIEGKGVVYEKITEELKNYENTCN</sequence>
<dbReference type="InterPro" id="IPR003442">
    <property type="entry name" value="T6A_TsaE"/>
</dbReference>
<comment type="similarity">
    <text evidence="2">Belongs to the TsaE family.</text>
</comment>
<evidence type="ECO:0000256" key="8">
    <source>
        <dbReference type="ARBA" id="ARBA00022840"/>
    </source>
</evidence>
<gene>
    <name evidence="11" type="ORF">LY60_03543</name>
</gene>
<organism evidence="11 12">
    <name type="scientific">Sedimentibacter saalensis</name>
    <dbReference type="NCBI Taxonomy" id="130788"/>
    <lineage>
        <taxon>Bacteria</taxon>
        <taxon>Bacillati</taxon>
        <taxon>Bacillota</taxon>
        <taxon>Tissierellia</taxon>
        <taxon>Sedimentibacter</taxon>
    </lineage>
</organism>
<dbReference type="GO" id="GO:0005737">
    <property type="term" value="C:cytoplasm"/>
    <property type="evidence" value="ECO:0007669"/>
    <property type="project" value="UniProtKB-SubCell"/>
</dbReference>
<comment type="subcellular location">
    <subcellularLocation>
        <location evidence="1">Cytoplasm</location>
    </subcellularLocation>
</comment>
<keyword evidence="12" id="KW-1185">Reference proteome</keyword>
<evidence type="ECO:0000256" key="1">
    <source>
        <dbReference type="ARBA" id="ARBA00004496"/>
    </source>
</evidence>
<evidence type="ECO:0000256" key="9">
    <source>
        <dbReference type="ARBA" id="ARBA00022842"/>
    </source>
</evidence>
<dbReference type="AlphaFoldDB" id="A0A562J249"/>
<evidence type="ECO:0000256" key="7">
    <source>
        <dbReference type="ARBA" id="ARBA00022741"/>
    </source>
</evidence>
<dbReference type="Proteomes" id="UP000315343">
    <property type="component" value="Unassembled WGS sequence"/>
</dbReference>
<evidence type="ECO:0000313" key="12">
    <source>
        <dbReference type="Proteomes" id="UP000315343"/>
    </source>
</evidence>
<comment type="caution">
    <text evidence="11">The sequence shown here is derived from an EMBL/GenBank/DDBJ whole genome shotgun (WGS) entry which is preliminary data.</text>
</comment>
<keyword evidence="6" id="KW-0479">Metal-binding</keyword>
<keyword evidence="9" id="KW-0460">Magnesium</keyword>
<evidence type="ECO:0000256" key="2">
    <source>
        <dbReference type="ARBA" id="ARBA00007599"/>
    </source>
</evidence>
<dbReference type="GO" id="GO:0005524">
    <property type="term" value="F:ATP binding"/>
    <property type="evidence" value="ECO:0007669"/>
    <property type="project" value="UniProtKB-KW"/>
</dbReference>
<dbReference type="PANTHER" id="PTHR33540:SF2">
    <property type="entry name" value="TRNA THREONYLCARBAMOYLADENOSINE BIOSYNTHESIS PROTEIN TSAE"/>
    <property type="match status" value="1"/>
</dbReference>
<keyword evidence="7" id="KW-0547">Nucleotide-binding</keyword>
<dbReference type="SUPFAM" id="SSF52540">
    <property type="entry name" value="P-loop containing nucleoside triphosphate hydrolases"/>
    <property type="match status" value="1"/>
</dbReference>
<evidence type="ECO:0000256" key="10">
    <source>
        <dbReference type="ARBA" id="ARBA00032441"/>
    </source>
</evidence>
<evidence type="ECO:0000256" key="6">
    <source>
        <dbReference type="ARBA" id="ARBA00022723"/>
    </source>
</evidence>
<dbReference type="GO" id="GO:0046872">
    <property type="term" value="F:metal ion binding"/>
    <property type="evidence" value="ECO:0007669"/>
    <property type="project" value="UniProtKB-KW"/>
</dbReference>
<dbReference type="RefSeq" id="WP_145086839.1">
    <property type="nucleotide sequence ID" value="NZ_JBCFAR010000016.1"/>
</dbReference>
<dbReference type="OrthoDB" id="9815896at2"/>
<dbReference type="Pfam" id="PF02367">
    <property type="entry name" value="TsaE"/>
    <property type="match status" value="1"/>
</dbReference>
<evidence type="ECO:0000256" key="4">
    <source>
        <dbReference type="ARBA" id="ARBA00022490"/>
    </source>
</evidence>
<evidence type="ECO:0000256" key="3">
    <source>
        <dbReference type="ARBA" id="ARBA00019010"/>
    </source>
</evidence>
<accession>A0A562J249</accession>
<keyword evidence="8" id="KW-0067">ATP-binding</keyword>
<reference evidence="11 12" key="1">
    <citation type="submission" date="2019-07" db="EMBL/GenBank/DDBJ databases">
        <title>Genomic Encyclopedia of Type Strains, Phase I: the one thousand microbial genomes (KMG-I) project.</title>
        <authorList>
            <person name="Kyrpides N."/>
        </authorList>
    </citation>
    <scope>NUCLEOTIDE SEQUENCE [LARGE SCALE GENOMIC DNA]</scope>
    <source>
        <strain evidence="11 12">DSM 13558</strain>
    </source>
</reference>